<evidence type="ECO:0000259" key="4">
    <source>
        <dbReference type="PROSITE" id="PS50166"/>
    </source>
</evidence>
<dbReference type="Pfam" id="PF03810">
    <property type="entry name" value="IBN_N"/>
    <property type="match status" value="1"/>
</dbReference>
<dbReference type="PROSITE" id="PS50166">
    <property type="entry name" value="IMPORTIN_B_NT"/>
    <property type="match status" value="1"/>
</dbReference>
<dbReference type="GO" id="GO:0005829">
    <property type="term" value="C:cytosol"/>
    <property type="evidence" value="ECO:0007669"/>
    <property type="project" value="TreeGrafter"/>
</dbReference>
<name>I3EIE3_NEMP3</name>
<keyword evidence="6" id="KW-1185">Reference proteome</keyword>
<dbReference type="Proteomes" id="UP000002872">
    <property type="component" value="Unassembled WGS sequence"/>
</dbReference>
<evidence type="ECO:0000256" key="1">
    <source>
        <dbReference type="ARBA" id="ARBA00004123"/>
    </source>
</evidence>
<comment type="subcellular location">
    <subcellularLocation>
        <location evidence="1">Nucleus</location>
    </subcellularLocation>
</comment>
<feature type="domain" description="Importin N-terminal" evidence="4">
    <location>
        <begin position="27"/>
        <end position="108"/>
    </location>
</feature>
<sequence length="913" mass="103425">MTVKPEVSLRDCVVMTTEPNINAQKKAEKTIEELSRTEGFLTGLLHLSSKDEDPSVRLLSALYFRRYLEKFWKLDGFDKAMIIKEFPFILLSASKEGEKQLIVTLHFILKEEEVEQWGPIIKKVEEFIKSNDQAVIMVGLKMLNKIIISFIEEYKTEKHFETILDNLGGDIMNIIVAAIKEGNHVMAAFGMKILGHSCESYLLPNVFKDPMFVQTLLSVIEMNINTLYEHPSAIKWSFMVLTGLLKKIKKKKEAPAFELFARKDVLVLLYKKAINILSLYTRTGASPKIEALSFELIKNIINKDVGWQAVKKDTPMITTQFILPAVSFTKDLEESWESSQIDFMRENEARYIKNASSMASELFLEIVKKTSQSPDEMRYIIGAIINEISSYTLSPTSENIRLRYGGLTLFKIAGKYIHSNNDMFNIVLNDIKAPQSIIQYIAFSTLQYLSYYRTVPVSVLEPFLAAVRSKDLGVVVESVLCLPQLLTIPEIHTHLKGTIPGFIKLLLDLSNKIQIEALSTALEDVIMQCTEEALEIAPAISEAICNSIIQLLKQGAEEEEDDAPEERYEVIDGYVRTLITLIESLDKSPDSIRAMMVSIKDMIIVIGTNYQEFFPDIFSLLVVSSYALKCVDGMYEILELILKMPIDDLAIYLNELSSVLDNFITYGKEHMIKYIEPIFRILNEMMQDVITEYDFPYLCRIIESILLNMSQAMGDKLGGFIKAAISLVLSDKEMLTSNGSLISAVEIVLCSVILMPGGTLGLLQETNELAFIMSSLEATYKKFERVHDLKLLLLFTGILFSQAEGSLPPQISVPTIMKIFIYVIEVFPKALSRREALKNQEEEEDYNIETDSEYGEGQYFDEDPSFETPLDAINPFEYARNICSLGQGTVIAAAWRNLSESDRQTIISLIQQK</sequence>
<dbReference type="InParanoid" id="I3EIE3"/>
<dbReference type="Gene3D" id="1.25.10.10">
    <property type="entry name" value="Leucine-rich Repeat Variant"/>
    <property type="match status" value="1"/>
</dbReference>
<dbReference type="FunCoup" id="I3EIE3">
    <property type="interactions" value="269"/>
</dbReference>
<dbReference type="PANTHER" id="PTHR10997">
    <property type="entry name" value="IMPORTIN-7, 8, 11"/>
    <property type="match status" value="1"/>
</dbReference>
<keyword evidence="2" id="KW-0813">Transport</keyword>
<gene>
    <name evidence="5" type="ORF">NEQG_00809</name>
</gene>
<dbReference type="EMBL" id="GL870877">
    <property type="protein sequence ID" value="EIJ88990.1"/>
    <property type="molecule type" value="Genomic_DNA"/>
</dbReference>
<keyword evidence="3" id="KW-0539">Nucleus</keyword>
<evidence type="ECO:0000256" key="2">
    <source>
        <dbReference type="ARBA" id="ARBA00022448"/>
    </source>
</evidence>
<dbReference type="STRING" id="935791.I3EIE3"/>
<dbReference type="VEuPathDB" id="MicrosporidiaDB:NEQG_00809"/>
<dbReference type="InterPro" id="IPR016024">
    <property type="entry name" value="ARM-type_fold"/>
</dbReference>
<dbReference type="HOGENOM" id="CLU_318587_0_0_1"/>
<organism evidence="5 6">
    <name type="scientific">Nematocida parisii (strain ERTm3)</name>
    <name type="common">Nematode killer fungus</name>
    <dbReference type="NCBI Taxonomy" id="935791"/>
    <lineage>
        <taxon>Eukaryota</taxon>
        <taxon>Fungi</taxon>
        <taxon>Fungi incertae sedis</taxon>
        <taxon>Microsporidia</taxon>
        <taxon>Nematocida</taxon>
    </lineage>
</organism>
<dbReference type="GO" id="GO:0005635">
    <property type="term" value="C:nuclear envelope"/>
    <property type="evidence" value="ECO:0007669"/>
    <property type="project" value="TreeGrafter"/>
</dbReference>
<evidence type="ECO:0000256" key="3">
    <source>
        <dbReference type="ARBA" id="ARBA00023242"/>
    </source>
</evidence>
<reference evidence="5" key="1">
    <citation type="submission" date="2011-01" db="EMBL/GenBank/DDBJ databases">
        <title>The Genome Sequence of Nematocida parisii strain ERTm3.</title>
        <authorList>
            <consortium name="The Broad Institute Genome Sequencing Platform"/>
            <consortium name="The Broad Institute Genome Sequencing Center for Infectious Disease"/>
            <person name="Cuomo C."/>
            <person name="Troemel E."/>
            <person name="Young S.K."/>
            <person name="Zeng Q."/>
            <person name="Gargeya S."/>
            <person name="Fitzgerald M."/>
            <person name="Haas B."/>
            <person name="Abouelleil A."/>
            <person name="Alvarado L."/>
            <person name="Arachchi H.M."/>
            <person name="Berlin A."/>
            <person name="Chapman S.B."/>
            <person name="Gearin G."/>
            <person name="Goldberg J."/>
            <person name="Griggs A."/>
            <person name="Gujja S."/>
            <person name="Hansen M."/>
            <person name="Heiman D."/>
            <person name="Howarth C."/>
            <person name="Larimer J."/>
            <person name="Lui A."/>
            <person name="MacDonald P.J.P."/>
            <person name="McCowen C."/>
            <person name="Montmayeur A."/>
            <person name="Murphy C."/>
            <person name="Neiman D."/>
            <person name="Pearson M."/>
            <person name="Priest M."/>
            <person name="Roberts A."/>
            <person name="Saif S."/>
            <person name="Shea T."/>
            <person name="Sisk P."/>
            <person name="Stolte C."/>
            <person name="Sykes S."/>
            <person name="Wortman J."/>
            <person name="Nusbaum C."/>
            <person name="Birren B."/>
        </authorList>
    </citation>
    <scope>NUCLEOTIDE SEQUENCE</scope>
    <source>
        <strain evidence="5">ERTm3</strain>
    </source>
</reference>
<proteinExistence type="predicted"/>
<dbReference type="InterPro" id="IPR001494">
    <property type="entry name" value="Importin-beta_N"/>
</dbReference>
<dbReference type="OMA" id="KNFEYRS"/>
<dbReference type="SUPFAM" id="SSF48371">
    <property type="entry name" value="ARM repeat"/>
    <property type="match status" value="1"/>
</dbReference>
<dbReference type="GO" id="GO:0006606">
    <property type="term" value="P:protein import into nucleus"/>
    <property type="evidence" value="ECO:0007669"/>
    <property type="project" value="TreeGrafter"/>
</dbReference>
<evidence type="ECO:0000313" key="5">
    <source>
        <dbReference type="EMBL" id="EIJ88990.1"/>
    </source>
</evidence>
<dbReference type="GO" id="GO:0031267">
    <property type="term" value="F:small GTPase binding"/>
    <property type="evidence" value="ECO:0007669"/>
    <property type="project" value="InterPro"/>
</dbReference>
<dbReference type="InterPro" id="IPR011989">
    <property type="entry name" value="ARM-like"/>
</dbReference>
<dbReference type="SMART" id="SM00913">
    <property type="entry name" value="IBN_N"/>
    <property type="match status" value="1"/>
</dbReference>
<accession>I3EIE3</accession>
<evidence type="ECO:0000313" key="6">
    <source>
        <dbReference type="Proteomes" id="UP000002872"/>
    </source>
</evidence>
<protein>
    <recommendedName>
        <fullName evidence="4">Importin N-terminal domain-containing protein</fullName>
    </recommendedName>
</protein>
<dbReference type="OrthoDB" id="760868at2759"/>
<dbReference type="AlphaFoldDB" id="I3EIE3"/>